<dbReference type="AlphaFoldDB" id="A0AAE1ADE1"/>
<name>A0AAE1ADE1_9GAST</name>
<dbReference type="EMBL" id="JAWDGP010002127">
    <property type="protein sequence ID" value="KAK3785538.1"/>
    <property type="molecule type" value="Genomic_DNA"/>
</dbReference>
<evidence type="ECO:0008006" key="3">
    <source>
        <dbReference type="Google" id="ProtNLM"/>
    </source>
</evidence>
<proteinExistence type="predicted"/>
<gene>
    <name evidence="1" type="ORF">RRG08_048672</name>
</gene>
<accession>A0AAE1ADE1</accession>
<keyword evidence="2" id="KW-1185">Reference proteome</keyword>
<evidence type="ECO:0000313" key="1">
    <source>
        <dbReference type="EMBL" id="KAK3785538.1"/>
    </source>
</evidence>
<evidence type="ECO:0000313" key="2">
    <source>
        <dbReference type="Proteomes" id="UP001283361"/>
    </source>
</evidence>
<reference evidence="1" key="1">
    <citation type="journal article" date="2023" name="G3 (Bethesda)">
        <title>A reference genome for the long-term kleptoplast-retaining sea slug Elysia crispata morphotype clarki.</title>
        <authorList>
            <person name="Eastman K.E."/>
            <person name="Pendleton A.L."/>
            <person name="Shaikh M.A."/>
            <person name="Suttiyut T."/>
            <person name="Ogas R."/>
            <person name="Tomko P."/>
            <person name="Gavelis G."/>
            <person name="Widhalm J.R."/>
            <person name="Wisecaver J.H."/>
        </authorList>
    </citation>
    <scope>NUCLEOTIDE SEQUENCE</scope>
    <source>
        <strain evidence="1">ECLA1</strain>
    </source>
</reference>
<dbReference type="Proteomes" id="UP001283361">
    <property type="component" value="Unassembled WGS sequence"/>
</dbReference>
<organism evidence="1 2">
    <name type="scientific">Elysia crispata</name>
    <name type="common">lettuce slug</name>
    <dbReference type="NCBI Taxonomy" id="231223"/>
    <lineage>
        <taxon>Eukaryota</taxon>
        <taxon>Metazoa</taxon>
        <taxon>Spiralia</taxon>
        <taxon>Lophotrochozoa</taxon>
        <taxon>Mollusca</taxon>
        <taxon>Gastropoda</taxon>
        <taxon>Heterobranchia</taxon>
        <taxon>Euthyneura</taxon>
        <taxon>Panpulmonata</taxon>
        <taxon>Sacoglossa</taxon>
        <taxon>Placobranchoidea</taxon>
        <taxon>Plakobranchidae</taxon>
        <taxon>Elysia</taxon>
    </lineage>
</organism>
<comment type="caution">
    <text evidence="1">The sequence shown here is derived from an EMBL/GenBank/DDBJ whole genome shotgun (WGS) entry which is preliminary data.</text>
</comment>
<protein>
    <recommendedName>
        <fullName evidence="3">Reverse transcriptase</fullName>
    </recommendedName>
</protein>
<sequence length="126" mass="14273">MWGYLRNRIRSIGLQNSSLFLALLDRIVGLSGEGRDKTKKYCLTHALIIQFTIVGMFPKFKIGSTDQCPCAAGAMTAEHLLQTCPLYKVLRKRFWSQPTSLQNKLFGCLDDLRRTATFARETQATI</sequence>